<feature type="region of interest" description="Disordered" evidence="1">
    <location>
        <begin position="44"/>
        <end position="65"/>
    </location>
</feature>
<gene>
    <name evidence="2" type="ORF">JQC72_03520</name>
</gene>
<name>A0ABS2WGB2_9BACL</name>
<sequence length="65" mass="7547">MARSYQQQWLDRIIDGTAKQGTAKLYRKNRKWFTALPITLKPTKAKKEALTSDSAESHDDHRKCL</sequence>
<feature type="compositionally biased region" description="Basic and acidic residues" evidence="1">
    <location>
        <begin position="45"/>
        <end position="65"/>
    </location>
</feature>
<reference evidence="2" key="1">
    <citation type="journal article" date="2024" name="Int. J. Syst. Evol. Microbiol.">
        <title>Polycladomyces zharkentensis sp. nov., a novel thermophilic cellulose- and starch-degrading member of the Bacillota from a geothermal aquifer in Kazakhstan.</title>
        <authorList>
            <person name="Mashzhan A."/>
            <person name="Kistaubayeva A."/>
            <person name="Javier-Lopez R."/>
            <person name="Bissenova U."/>
            <person name="Bissenbay A."/>
            <person name="Birkeland N.K."/>
        </authorList>
    </citation>
    <scope>NUCLEOTIDE SEQUENCE</scope>
    <source>
        <strain evidence="2">ZKZ2T</strain>
    </source>
</reference>
<comment type="caution">
    <text evidence="2">The sequence shown here is derived from an EMBL/GenBank/DDBJ whole genome shotgun (WGS) entry which is preliminary data.</text>
</comment>
<organism evidence="2 3">
    <name type="scientific">Polycladomyces zharkentensis</name>
    <dbReference type="NCBI Taxonomy" id="2807616"/>
    <lineage>
        <taxon>Bacteria</taxon>
        <taxon>Bacillati</taxon>
        <taxon>Bacillota</taxon>
        <taxon>Bacilli</taxon>
        <taxon>Bacillales</taxon>
        <taxon>Thermoactinomycetaceae</taxon>
        <taxon>Polycladomyces</taxon>
    </lineage>
</organism>
<dbReference type="RefSeq" id="WP_205492815.1">
    <property type="nucleotide sequence ID" value="NZ_JAFHAP010000004.1"/>
</dbReference>
<evidence type="ECO:0000313" key="3">
    <source>
        <dbReference type="Proteomes" id="UP001177120"/>
    </source>
</evidence>
<protein>
    <submittedName>
        <fullName evidence="2">Uncharacterized protein</fullName>
    </submittedName>
</protein>
<dbReference type="EMBL" id="JAFHAP010000004">
    <property type="protein sequence ID" value="MBN2908587.1"/>
    <property type="molecule type" value="Genomic_DNA"/>
</dbReference>
<keyword evidence="3" id="KW-1185">Reference proteome</keyword>
<evidence type="ECO:0000313" key="2">
    <source>
        <dbReference type="EMBL" id="MBN2908587.1"/>
    </source>
</evidence>
<accession>A0ABS2WGB2</accession>
<evidence type="ECO:0000256" key="1">
    <source>
        <dbReference type="SAM" id="MobiDB-lite"/>
    </source>
</evidence>
<proteinExistence type="predicted"/>
<dbReference type="Proteomes" id="UP001177120">
    <property type="component" value="Unassembled WGS sequence"/>
</dbReference>